<accession>A0ABZ0CVC0</accession>
<dbReference type="RefSeq" id="WP_316698917.1">
    <property type="nucleotide sequence ID" value="NZ_CP136336.1"/>
</dbReference>
<protein>
    <recommendedName>
        <fullName evidence="3">Calx-beta domain-containing protein</fullName>
    </recommendedName>
</protein>
<name>A0ABZ0CVC0_9BURK</name>
<evidence type="ECO:0008006" key="3">
    <source>
        <dbReference type="Google" id="ProtNLM"/>
    </source>
</evidence>
<evidence type="ECO:0000313" key="2">
    <source>
        <dbReference type="Proteomes" id="UP001303946"/>
    </source>
</evidence>
<proteinExistence type="predicted"/>
<dbReference type="InterPro" id="IPR038081">
    <property type="entry name" value="CalX-like_sf"/>
</dbReference>
<dbReference type="SUPFAM" id="SSF141072">
    <property type="entry name" value="CalX-like"/>
    <property type="match status" value="1"/>
</dbReference>
<dbReference type="Gene3D" id="2.60.40.2030">
    <property type="match status" value="1"/>
</dbReference>
<gene>
    <name evidence="1" type="ORF">RXV79_16200</name>
</gene>
<dbReference type="EMBL" id="CP136336">
    <property type="protein sequence ID" value="WOB06464.1"/>
    <property type="molecule type" value="Genomic_DNA"/>
</dbReference>
<dbReference type="Proteomes" id="UP001303946">
    <property type="component" value="Chromosome"/>
</dbReference>
<organism evidence="1 2">
    <name type="scientific">Piscinibacter gummiphilus</name>
    <dbReference type="NCBI Taxonomy" id="946333"/>
    <lineage>
        <taxon>Bacteria</taxon>
        <taxon>Pseudomonadati</taxon>
        <taxon>Pseudomonadota</taxon>
        <taxon>Betaproteobacteria</taxon>
        <taxon>Burkholderiales</taxon>
        <taxon>Sphaerotilaceae</taxon>
        <taxon>Piscinibacter</taxon>
    </lineage>
</organism>
<keyword evidence="2" id="KW-1185">Reference proteome</keyword>
<reference evidence="1 2" key="1">
    <citation type="submission" date="2023-10" db="EMBL/GenBank/DDBJ databases">
        <title>Bacteria for the degradation of biodegradable plastic PBAT(Polybutylene adipate terephthalate).</title>
        <authorList>
            <person name="Weon H.-Y."/>
            <person name="Yeon J."/>
        </authorList>
    </citation>
    <scope>NUCLEOTIDE SEQUENCE [LARGE SCALE GENOMIC DNA]</scope>
    <source>
        <strain evidence="1 2">SBD 7-3</strain>
    </source>
</reference>
<sequence>MKFRRAILTWKAPAPAPAPPPPPPPTVSVVSSTSAVEGSNIVHTVTLSGAPSSPVSFALAFSGSSATGGGVDYTSSLSNANFSNSVTISGGTITVPAGVSSFTVTVPTVDDLSVEAQETYTLTIGGASGTGTITDNDTTPGAGGAWQDSVAAPAGSASFTAEWGEPEGAPTAWVLLFGPNQLDEDSAYTAFPYRQYISNGSARSQVISGIAAGRYYWRIAPVENGTLGRMSHDKDEDAA</sequence>
<evidence type="ECO:0000313" key="1">
    <source>
        <dbReference type="EMBL" id="WOB06464.1"/>
    </source>
</evidence>